<dbReference type="GO" id="GO:0015074">
    <property type="term" value="P:DNA integration"/>
    <property type="evidence" value="ECO:0007669"/>
    <property type="project" value="InterPro"/>
</dbReference>
<dbReference type="Pfam" id="PF01498">
    <property type="entry name" value="HTH_Tnp_Tc3_2"/>
    <property type="match status" value="1"/>
</dbReference>
<evidence type="ECO:0000313" key="4">
    <source>
        <dbReference type="Proteomes" id="UP001292094"/>
    </source>
</evidence>
<dbReference type="InterPro" id="IPR002492">
    <property type="entry name" value="Transposase_Tc1-like"/>
</dbReference>
<evidence type="ECO:0000256" key="1">
    <source>
        <dbReference type="ARBA" id="ARBA00004123"/>
    </source>
</evidence>
<dbReference type="Proteomes" id="UP001292094">
    <property type="component" value="Unassembled WGS sequence"/>
</dbReference>
<evidence type="ECO:0000259" key="2">
    <source>
        <dbReference type="Pfam" id="PF01498"/>
    </source>
</evidence>
<proteinExistence type="predicted"/>
<dbReference type="SUPFAM" id="SSF46689">
    <property type="entry name" value="Homeodomain-like"/>
    <property type="match status" value="1"/>
</dbReference>
<dbReference type="GO" id="GO:0005634">
    <property type="term" value="C:nucleus"/>
    <property type="evidence" value="ECO:0007669"/>
    <property type="project" value="UniProtKB-SubCell"/>
</dbReference>
<accession>A0AAE1PW55</accession>
<dbReference type="GO" id="GO:0003677">
    <property type="term" value="F:DNA binding"/>
    <property type="evidence" value="ECO:0007669"/>
    <property type="project" value="InterPro"/>
</dbReference>
<dbReference type="EMBL" id="JAWZYT010001077">
    <property type="protein sequence ID" value="KAK4315796.1"/>
    <property type="molecule type" value="Genomic_DNA"/>
</dbReference>
<dbReference type="Gene3D" id="3.30.420.10">
    <property type="entry name" value="Ribonuclease H-like superfamily/Ribonuclease H"/>
    <property type="match status" value="1"/>
</dbReference>
<dbReference type="AlphaFoldDB" id="A0AAE1PW55"/>
<keyword evidence="4" id="KW-1185">Reference proteome</keyword>
<name>A0AAE1PW55_9EUCA</name>
<comment type="caution">
    <text evidence="3">The sequence shown here is derived from an EMBL/GenBank/DDBJ whole genome shotgun (WGS) entry which is preliminary data.</text>
</comment>
<dbReference type="InterPro" id="IPR009057">
    <property type="entry name" value="Homeodomain-like_sf"/>
</dbReference>
<dbReference type="InterPro" id="IPR036397">
    <property type="entry name" value="RNaseH_sf"/>
</dbReference>
<protein>
    <recommendedName>
        <fullName evidence="2">Transposase Tc1-like domain-containing protein</fullName>
    </recommendedName>
</protein>
<reference evidence="3" key="1">
    <citation type="submission" date="2023-11" db="EMBL/GenBank/DDBJ databases">
        <title>Genome assemblies of two species of porcelain crab, Petrolisthes cinctipes and Petrolisthes manimaculis (Anomura: Porcellanidae).</title>
        <authorList>
            <person name="Angst P."/>
        </authorList>
    </citation>
    <scope>NUCLEOTIDE SEQUENCE</scope>
    <source>
        <strain evidence="3">PB745_02</strain>
        <tissue evidence="3">Gill</tissue>
    </source>
</reference>
<evidence type="ECO:0000313" key="3">
    <source>
        <dbReference type="EMBL" id="KAK4315796.1"/>
    </source>
</evidence>
<feature type="domain" description="Transposase Tc1-like" evidence="2">
    <location>
        <begin position="102"/>
        <end position="144"/>
    </location>
</feature>
<sequence length="171" mass="20089">MAARRAQAAQRQSDKLALRGRIGGMRESGLSTCDIAEEVVVHRTIVYHWLKRWDVEGNLRDHSKPGRARKTTAEEDRRTRDYFETHPFSNAIAAREYLRLDLSAETIRKRMKEMGFRHRTPGIKPKLTERHQELRLQFAQQYVHQELNFWGRVIFSDEKTFSSTSHGKLHC</sequence>
<gene>
    <name evidence="3" type="ORF">Pmani_012990</name>
</gene>
<comment type="subcellular location">
    <subcellularLocation>
        <location evidence="1">Nucleus</location>
    </subcellularLocation>
</comment>
<dbReference type="Pfam" id="PF13551">
    <property type="entry name" value="HTH_29"/>
    <property type="match status" value="1"/>
</dbReference>
<organism evidence="3 4">
    <name type="scientific">Petrolisthes manimaculis</name>
    <dbReference type="NCBI Taxonomy" id="1843537"/>
    <lineage>
        <taxon>Eukaryota</taxon>
        <taxon>Metazoa</taxon>
        <taxon>Ecdysozoa</taxon>
        <taxon>Arthropoda</taxon>
        <taxon>Crustacea</taxon>
        <taxon>Multicrustacea</taxon>
        <taxon>Malacostraca</taxon>
        <taxon>Eumalacostraca</taxon>
        <taxon>Eucarida</taxon>
        <taxon>Decapoda</taxon>
        <taxon>Pleocyemata</taxon>
        <taxon>Anomura</taxon>
        <taxon>Galatheoidea</taxon>
        <taxon>Porcellanidae</taxon>
        <taxon>Petrolisthes</taxon>
    </lineage>
</organism>
<dbReference type="GO" id="GO:0006313">
    <property type="term" value="P:DNA transposition"/>
    <property type="evidence" value="ECO:0007669"/>
    <property type="project" value="InterPro"/>
</dbReference>